<dbReference type="GeneID" id="20328630"/>
<gene>
    <name evidence="2" type="ORF">T265_14464</name>
</gene>
<evidence type="ECO:0000256" key="1">
    <source>
        <dbReference type="SAM" id="MobiDB-lite"/>
    </source>
</evidence>
<feature type="compositionally biased region" description="Basic and acidic residues" evidence="1">
    <location>
        <begin position="277"/>
        <end position="298"/>
    </location>
</feature>
<dbReference type="KEGG" id="ovi:T265_14464"/>
<evidence type="ECO:0000313" key="2">
    <source>
        <dbReference type="EMBL" id="KER24220.1"/>
    </source>
</evidence>
<accession>A0A074ZLJ7</accession>
<reference evidence="2 3" key="1">
    <citation type="submission" date="2013-11" db="EMBL/GenBank/DDBJ databases">
        <title>Opisthorchis viverrini - life in the bile duct.</title>
        <authorList>
            <person name="Young N.D."/>
            <person name="Nagarajan N."/>
            <person name="Lin S.J."/>
            <person name="Korhonen P.K."/>
            <person name="Jex A.R."/>
            <person name="Hall R.S."/>
            <person name="Safavi-Hemami H."/>
            <person name="Kaewkong W."/>
            <person name="Bertrand D."/>
            <person name="Gao S."/>
            <person name="Seet Q."/>
            <person name="Wongkham S."/>
            <person name="Teh B.T."/>
            <person name="Wongkham C."/>
            <person name="Intapan P.M."/>
            <person name="Maleewong W."/>
            <person name="Yang X."/>
            <person name="Hu M."/>
            <person name="Wang Z."/>
            <person name="Hofmann A."/>
            <person name="Sternberg P.W."/>
            <person name="Tan P."/>
            <person name="Wang J."/>
            <person name="Gasser R.B."/>
        </authorList>
    </citation>
    <scope>NUCLEOTIDE SEQUENCE [LARGE SCALE GENOMIC DNA]</scope>
</reference>
<proteinExistence type="predicted"/>
<keyword evidence="3" id="KW-1185">Reference proteome</keyword>
<protein>
    <submittedName>
        <fullName evidence="2">Uncharacterized protein</fullName>
    </submittedName>
</protein>
<feature type="region of interest" description="Disordered" evidence="1">
    <location>
        <begin position="277"/>
        <end position="306"/>
    </location>
</feature>
<dbReference type="RefSeq" id="XP_009172041.1">
    <property type="nucleotide sequence ID" value="XM_009173777.1"/>
</dbReference>
<organism evidence="2 3">
    <name type="scientific">Opisthorchis viverrini</name>
    <name type="common">Southeast Asian liver fluke</name>
    <dbReference type="NCBI Taxonomy" id="6198"/>
    <lineage>
        <taxon>Eukaryota</taxon>
        <taxon>Metazoa</taxon>
        <taxon>Spiralia</taxon>
        <taxon>Lophotrochozoa</taxon>
        <taxon>Platyhelminthes</taxon>
        <taxon>Trematoda</taxon>
        <taxon>Digenea</taxon>
        <taxon>Opisthorchiida</taxon>
        <taxon>Opisthorchiata</taxon>
        <taxon>Opisthorchiidae</taxon>
        <taxon>Opisthorchis</taxon>
    </lineage>
</organism>
<sequence>MLLAFQDGDRVIFTAPVRRCCKIWLPTGDLVVSFYPDYLNECLEMCRHLGTIVRHKVDLGENILLACLPISSITVTLEVSTQASQFETPSNRTIQVFEPWNARNFPLRNAISVEGAQSTVSATRLRSGKSLINGRDLRGPDDIFEVSEKPADVSSSEELEGILETLNGGTSSSCSENPTADTPVVLAYNARVRQSITARELPRKVGPRLVRSASYYGENSPFKLHNSDEFNSNGTSEASLIGEFVPILPTSASTEVRLAEISPNKDNTDHLVLFGHPDESADSGERKTPQPEMNEFHQGEANPLEDGFPFKPRVSEMSAVLEQGAHGSGLACKKLLIKVVKAEGLSLK</sequence>
<name>A0A074ZLJ7_OPIVI</name>
<dbReference type="STRING" id="6198.A0A074ZLJ7"/>
<dbReference type="EMBL" id="KL596818">
    <property type="protein sequence ID" value="KER24220.1"/>
    <property type="molecule type" value="Genomic_DNA"/>
</dbReference>
<feature type="non-terminal residue" evidence="2">
    <location>
        <position position="348"/>
    </location>
</feature>
<dbReference type="Proteomes" id="UP000054324">
    <property type="component" value="Unassembled WGS sequence"/>
</dbReference>
<dbReference type="CTD" id="20328630"/>
<evidence type="ECO:0000313" key="3">
    <source>
        <dbReference type="Proteomes" id="UP000054324"/>
    </source>
</evidence>
<dbReference type="AlphaFoldDB" id="A0A074ZLJ7"/>